<proteinExistence type="predicted"/>
<dbReference type="AlphaFoldDB" id="A0AAW0YQB6"/>
<feature type="region of interest" description="Disordered" evidence="1">
    <location>
        <begin position="116"/>
        <end position="139"/>
    </location>
</feature>
<gene>
    <name evidence="3" type="ORF">OTU49_017103</name>
</gene>
<evidence type="ECO:0000256" key="2">
    <source>
        <dbReference type="SAM" id="Phobius"/>
    </source>
</evidence>
<feature type="compositionally biased region" description="Polar residues" evidence="1">
    <location>
        <begin position="116"/>
        <end position="135"/>
    </location>
</feature>
<dbReference type="EMBL" id="JARKIK010000002">
    <property type="protein sequence ID" value="KAK8753837.1"/>
    <property type="molecule type" value="Genomic_DNA"/>
</dbReference>
<evidence type="ECO:0000313" key="4">
    <source>
        <dbReference type="Proteomes" id="UP001445076"/>
    </source>
</evidence>
<accession>A0AAW0YQB6</accession>
<evidence type="ECO:0000313" key="3">
    <source>
        <dbReference type="EMBL" id="KAK8753837.1"/>
    </source>
</evidence>
<protein>
    <submittedName>
        <fullName evidence="3">Uncharacterized protein</fullName>
    </submittedName>
</protein>
<evidence type="ECO:0000256" key="1">
    <source>
        <dbReference type="SAM" id="MobiDB-lite"/>
    </source>
</evidence>
<keyword evidence="2" id="KW-0812">Transmembrane</keyword>
<name>A0AAW0YQB6_CHEQU</name>
<comment type="caution">
    <text evidence="3">The sequence shown here is derived from an EMBL/GenBank/DDBJ whole genome shotgun (WGS) entry which is preliminary data.</text>
</comment>
<reference evidence="3 4" key="1">
    <citation type="journal article" date="2024" name="BMC Genomics">
        <title>Genome assembly of redclaw crayfish (Cherax quadricarinatus) provides insights into its immune adaptation and hypoxia tolerance.</title>
        <authorList>
            <person name="Liu Z."/>
            <person name="Zheng J."/>
            <person name="Li H."/>
            <person name="Fang K."/>
            <person name="Wang S."/>
            <person name="He J."/>
            <person name="Zhou D."/>
            <person name="Weng S."/>
            <person name="Chi M."/>
            <person name="Gu Z."/>
            <person name="He J."/>
            <person name="Li F."/>
            <person name="Wang M."/>
        </authorList>
    </citation>
    <scope>NUCLEOTIDE SEQUENCE [LARGE SCALE GENOMIC DNA]</scope>
    <source>
        <strain evidence="3">ZL_2023a</strain>
    </source>
</reference>
<organism evidence="3 4">
    <name type="scientific">Cherax quadricarinatus</name>
    <name type="common">Australian red claw crayfish</name>
    <dbReference type="NCBI Taxonomy" id="27406"/>
    <lineage>
        <taxon>Eukaryota</taxon>
        <taxon>Metazoa</taxon>
        <taxon>Ecdysozoa</taxon>
        <taxon>Arthropoda</taxon>
        <taxon>Crustacea</taxon>
        <taxon>Multicrustacea</taxon>
        <taxon>Malacostraca</taxon>
        <taxon>Eumalacostraca</taxon>
        <taxon>Eucarida</taxon>
        <taxon>Decapoda</taxon>
        <taxon>Pleocyemata</taxon>
        <taxon>Astacidea</taxon>
        <taxon>Parastacoidea</taxon>
        <taxon>Parastacidae</taxon>
        <taxon>Cherax</taxon>
    </lineage>
</organism>
<sequence>MTMTSIPFVGHLYLPFLLTSLIVGMIILILFEKRKYREKNRLERKYTTGVKPVSNGVHSASDGKLAVDVSHKADIETVKSLESENNQNAMGFKCLSAKLKEQGKSMNSQVIINKPSFQTEENAQESTSCGSSSENDTPKLTRKLSHAQKKHSCSNAKTCSNKKTFSKVIIVTDINEDQIKVGLEDFEEKFKTGGLTCIIKSSFKTHESLLDTEPTQLNLFLVTSSNECEELHDSVLRVRETRGCVPAFLYSVSCITDASSGEIYKSAERLCVVLSDVGGTAWLPLTCITYAEETQDPSVLSHHKYITKVLNKHKKMSKKCCGTSCSSKKAVDIEDLGVSLLPAVTPVKT</sequence>
<keyword evidence="2" id="KW-1133">Transmembrane helix</keyword>
<keyword evidence="2" id="KW-0472">Membrane</keyword>
<keyword evidence="4" id="KW-1185">Reference proteome</keyword>
<feature type="transmembrane region" description="Helical" evidence="2">
    <location>
        <begin position="12"/>
        <end position="31"/>
    </location>
</feature>
<dbReference type="Proteomes" id="UP001445076">
    <property type="component" value="Unassembled WGS sequence"/>
</dbReference>